<dbReference type="OrthoDB" id="18388at2759"/>
<dbReference type="InterPro" id="IPR001680">
    <property type="entry name" value="WD40_rpt"/>
</dbReference>
<dbReference type="GO" id="GO:0005730">
    <property type="term" value="C:nucleolus"/>
    <property type="evidence" value="ECO:0007669"/>
    <property type="project" value="InterPro"/>
</dbReference>
<evidence type="ECO:0000256" key="1">
    <source>
        <dbReference type="SAM" id="Phobius"/>
    </source>
</evidence>
<dbReference type="EMBL" id="KK107105">
    <property type="protein sequence ID" value="EZA59449.1"/>
    <property type="molecule type" value="Genomic_DNA"/>
</dbReference>
<dbReference type="Proteomes" id="UP000053097">
    <property type="component" value="Unassembled WGS sequence"/>
</dbReference>
<gene>
    <name evidence="2" type="ORF">X777_00292</name>
</gene>
<name>A0A026WWE3_OOCBI</name>
<dbReference type="InterPro" id="IPR037379">
    <property type="entry name" value="WDR74/Nsa1"/>
</dbReference>
<dbReference type="PANTHER" id="PTHR16038">
    <property type="entry name" value="NOP SEVEN ASSOCIATED PROTEIN 1"/>
    <property type="match status" value="1"/>
</dbReference>
<keyword evidence="1" id="KW-0472">Membrane</keyword>
<dbReference type="SUPFAM" id="SSF50978">
    <property type="entry name" value="WD40 repeat-like"/>
    <property type="match status" value="1"/>
</dbReference>
<dbReference type="Pfam" id="PF00400">
    <property type="entry name" value="WD40"/>
    <property type="match status" value="1"/>
</dbReference>
<reference evidence="2 3" key="1">
    <citation type="journal article" date="2014" name="Curr. Biol.">
        <title>The genome of the clonal raider ant Cerapachys biroi.</title>
        <authorList>
            <person name="Oxley P.R."/>
            <person name="Ji L."/>
            <person name="Fetter-Pruneda I."/>
            <person name="McKenzie S.K."/>
            <person name="Li C."/>
            <person name="Hu H."/>
            <person name="Zhang G."/>
            <person name="Kronauer D.J."/>
        </authorList>
    </citation>
    <scope>NUCLEOTIDE SEQUENCE [LARGE SCALE GENOMIC DNA]</scope>
</reference>
<dbReference type="GO" id="GO:0030687">
    <property type="term" value="C:preribosome, large subunit precursor"/>
    <property type="evidence" value="ECO:0007669"/>
    <property type="project" value="TreeGrafter"/>
</dbReference>
<keyword evidence="1" id="KW-0812">Transmembrane</keyword>
<sequence>MSYKDNFNVFVGGKSGVFKGIKIEKKANVIKNIQDLVSIRENDQITTISWSNEDEKDVLIACGVKEDKRIKVYDSESSEFTCSFPCNTGKGSINGLSRYNESILTAVKSGEVSSWPFNGKEEILVNAGENLDKMCHSRVQKNIIATGGLENRLKLFDLEKRTLIFSEKNLSHDWLELRIPIWISDLNFLPATQQIVTAGRYGHIRLYDPRAQRRPVINTTIQDEALTCLCITPAERHIIVGSGKGRMNLVDLRKSGTILNTYKGFAGGVTGVACSMSNPYVASVSLDRYLRIHHVDTKEVLKKIYLTSKLTCLVVRSDFSIESIIDDKQKVVELHCDNIDKRSCGNEVASEEEYDELFNKMEAVDSERVEFNKRRKRIKLTQEERSSIERDVSRVAITLLHTSSLFYIIATMCFYHAYFFFFPLLC</sequence>
<protein>
    <submittedName>
        <fullName evidence="2">WD repeat-containing protein</fullName>
    </submittedName>
</protein>
<dbReference type="InterPro" id="IPR036322">
    <property type="entry name" value="WD40_repeat_dom_sf"/>
</dbReference>
<dbReference type="InterPro" id="IPR015943">
    <property type="entry name" value="WD40/YVTN_repeat-like_dom_sf"/>
</dbReference>
<feature type="transmembrane region" description="Helical" evidence="1">
    <location>
        <begin position="405"/>
        <end position="425"/>
    </location>
</feature>
<keyword evidence="3" id="KW-1185">Reference proteome</keyword>
<evidence type="ECO:0000313" key="2">
    <source>
        <dbReference type="EMBL" id="EZA59449.1"/>
    </source>
</evidence>
<proteinExistence type="predicted"/>
<dbReference type="PANTHER" id="PTHR16038:SF4">
    <property type="entry name" value="WD REPEAT-CONTAINING PROTEIN 74"/>
    <property type="match status" value="1"/>
</dbReference>
<dbReference type="Gene3D" id="2.130.10.10">
    <property type="entry name" value="YVTN repeat-like/Quinoprotein amine dehydrogenase"/>
    <property type="match status" value="2"/>
</dbReference>
<evidence type="ECO:0000313" key="3">
    <source>
        <dbReference type="Proteomes" id="UP000053097"/>
    </source>
</evidence>
<dbReference type="OMA" id="KNVCRMR"/>
<dbReference type="GO" id="GO:0042273">
    <property type="term" value="P:ribosomal large subunit biogenesis"/>
    <property type="evidence" value="ECO:0007669"/>
    <property type="project" value="InterPro"/>
</dbReference>
<dbReference type="SMART" id="SM00320">
    <property type="entry name" value="WD40"/>
    <property type="match status" value="4"/>
</dbReference>
<keyword evidence="1" id="KW-1133">Transmembrane helix</keyword>
<organism evidence="2 3">
    <name type="scientific">Ooceraea biroi</name>
    <name type="common">Clonal raider ant</name>
    <name type="synonym">Cerapachys biroi</name>
    <dbReference type="NCBI Taxonomy" id="2015173"/>
    <lineage>
        <taxon>Eukaryota</taxon>
        <taxon>Metazoa</taxon>
        <taxon>Ecdysozoa</taxon>
        <taxon>Arthropoda</taxon>
        <taxon>Hexapoda</taxon>
        <taxon>Insecta</taxon>
        <taxon>Pterygota</taxon>
        <taxon>Neoptera</taxon>
        <taxon>Endopterygota</taxon>
        <taxon>Hymenoptera</taxon>
        <taxon>Apocrita</taxon>
        <taxon>Aculeata</taxon>
        <taxon>Formicoidea</taxon>
        <taxon>Formicidae</taxon>
        <taxon>Dorylinae</taxon>
        <taxon>Ooceraea</taxon>
    </lineage>
</organism>
<dbReference type="STRING" id="2015173.A0A026WWE3"/>
<accession>A0A026WWE3</accession>
<dbReference type="AlphaFoldDB" id="A0A026WWE3"/>